<evidence type="ECO:0000313" key="15">
    <source>
        <dbReference type="ZFIN" id="ZDB-GENE-050703-8"/>
    </source>
</evidence>
<gene>
    <name evidence="14" type="primary">nip2</name>
    <name evidence="11 14 15" type="ORF">zgc:73226</name>
</gene>
<dbReference type="HOGENOM" id="CLU_091463_1_0_1"/>
<accession>Q4QRM2</accession>
<dbReference type="GO" id="GO:0042802">
    <property type="term" value="F:identical protein binding"/>
    <property type="evidence" value="ECO:0007669"/>
    <property type="project" value="UniProtKB-ARBA"/>
</dbReference>
<evidence type="ECO:0000313" key="11">
    <source>
        <dbReference type="EMBL" id="AAH59568.1"/>
    </source>
</evidence>
<dbReference type="GO" id="GO:0043067">
    <property type="term" value="P:regulation of programmed cell death"/>
    <property type="evidence" value="ECO:0000318"/>
    <property type="project" value="GO_Central"/>
</dbReference>
<keyword evidence="4 10" id="KW-0812">Transmembrane</keyword>
<dbReference type="STRING" id="7955.ENSDARP00000037307"/>
<protein>
    <submittedName>
        <fullName evidence="14">Uncharacterized protein LOC402792</fullName>
    </submittedName>
    <submittedName>
        <fullName evidence="11 12">Zgc:73226</fullName>
    </submittedName>
</protein>
<dbReference type="InterPro" id="IPR010548">
    <property type="entry name" value="BNIP3"/>
</dbReference>
<dbReference type="Proteomes" id="UP000000437">
    <property type="component" value="Chromosome 5"/>
</dbReference>
<dbReference type="GeneID" id="402792"/>
<keyword evidence="5" id="KW-0053">Apoptosis</keyword>
<dbReference type="Pfam" id="PF06553">
    <property type="entry name" value="BNIP3"/>
    <property type="match status" value="1"/>
</dbReference>
<dbReference type="EMBL" id="FP016258">
    <property type="status" value="NOT_ANNOTATED_CDS"/>
    <property type="molecule type" value="Genomic_DNA"/>
</dbReference>
<dbReference type="EMBL" id="BC059568">
    <property type="protein sequence ID" value="AAH59568.1"/>
    <property type="molecule type" value="mRNA"/>
</dbReference>
<feature type="compositionally biased region" description="Polar residues" evidence="9">
    <location>
        <begin position="64"/>
        <end position="76"/>
    </location>
</feature>
<dbReference type="RefSeq" id="NP_991133.2">
    <property type="nucleotide sequence ID" value="NM_205570.2"/>
</dbReference>
<dbReference type="PANTHER" id="PTHR15186:SF9">
    <property type="entry name" value="BCL-2_ADENOVIRUS E1B 19KD INTERACTION PROTEIN XR"/>
    <property type="match status" value="1"/>
</dbReference>
<evidence type="ECO:0000256" key="2">
    <source>
        <dbReference type="ARBA" id="ARBA00004325"/>
    </source>
</evidence>
<evidence type="ECO:0000256" key="8">
    <source>
        <dbReference type="ARBA" id="ARBA00023136"/>
    </source>
</evidence>
<sequence length="187" mass="19960">MALSGSQSPDDALHGSWVELEGLVASANQTEGESGAQGTTASVLQGELERILLEAQLECERSAQTDSPPQVVTPRTSGSPKPGSEGSSSSTDCVTIQSDENDRRVSAEWVWDWSSRPENLPPKEFVFHHPKQSGSLSVRKTEVMKRGLFSSDVLLILLPSLLASHALTLGLGIYIGKRLASSSTSTL</sequence>
<evidence type="ECO:0000256" key="1">
    <source>
        <dbReference type="ARBA" id="ARBA00004167"/>
    </source>
</evidence>
<dbReference type="SMR" id="Q4QRM2"/>
<dbReference type="GO" id="GO:0097345">
    <property type="term" value="P:mitochondrial outer membrane permeabilization"/>
    <property type="evidence" value="ECO:0000318"/>
    <property type="project" value="GO_Central"/>
</dbReference>
<dbReference type="KEGG" id="dre:402792"/>
<evidence type="ECO:0000256" key="4">
    <source>
        <dbReference type="ARBA" id="ARBA00022692"/>
    </source>
</evidence>
<dbReference type="eggNOG" id="ENOG502RYT0">
    <property type="taxonomic scope" value="Eukaryota"/>
</dbReference>
<dbReference type="AGR" id="ZFIN:ZDB-GENE-050703-8"/>
<dbReference type="Bgee" id="ENSDARG00000023759">
    <property type="expression patterns" value="Expressed in cardiac ventricle and 12 other cell types or tissues"/>
</dbReference>
<dbReference type="PaxDb" id="7955-ENSDARP00000037307"/>
<keyword evidence="13" id="KW-1185">Reference proteome</keyword>
<keyword evidence="8 10" id="KW-0472">Membrane</keyword>
<evidence type="ECO:0000256" key="9">
    <source>
        <dbReference type="SAM" id="MobiDB-lite"/>
    </source>
</evidence>
<reference evidence="11" key="1">
    <citation type="submission" date="2003-10" db="EMBL/GenBank/DDBJ databases">
        <authorList>
            <consortium name="NIH - Zebrafish Gene Collection (ZGC) project"/>
        </authorList>
    </citation>
    <scope>NUCLEOTIDE SEQUENCE [LARGE SCALE MRNA]</scope>
    <source>
        <strain evidence="11">Wild-type</strain>
        <tissue evidence="11">Eye</tissue>
    </source>
</reference>
<reference evidence="14" key="6">
    <citation type="journal article" date="2016" name="BMC Genomics">
        <title>Gene evolution and gene expression after whole genome duplication in fish: the PhyloFish database.</title>
        <authorList>
            <person name="Pasquier J."/>
            <person name="Cabau C."/>
            <person name="Nguyen T."/>
            <person name="Jouanno E."/>
            <person name="Severac D."/>
            <person name="Braasch I."/>
            <person name="Journot L."/>
            <person name="Pontarotti P."/>
            <person name="Klopp C."/>
            <person name="Postlethwait J.H."/>
            <person name="Guiguen Y."/>
            <person name="Bobe J."/>
        </authorList>
    </citation>
    <scope>NUCLEOTIDE SEQUENCE</scope>
    <source>
        <strain evidence="14">Wild-type</strain>
    </source>
</reference>
<reference evidence="14" key="5">
    <citation type="journal article" date="2015" name="PLoS ONE">
        <title>Molecular description of eye defects in the zebrafish Pax6b mutant, sunrise, reveals a Pax6b-dependent genetic network in the developing anterior chamber.</title>
        <authorList>
            <person name="Takamiya M."/>
            <person name="Weger B.D."/>
            <person name="Schindler S."/>
            <person name="Beil T."/>
            <person name="Yang L."/>
            <person name="Armant O."/>
            <person name="Ferg M."/>
            <person name="Schlunck G."/>
            <person name="Reinhard T."/>
            <person name="Dickmeis T."/>
            <person name="Rastegar S."/>
            <person name="Strahle U."/>
        </authorList>
    </citation>
    <scope>NUCLEOTIDE SEQUENCE</scope>
    <source>
        <strain evidence="14">Wild-type</strain>
    </source>
</reference>
<dbReference type="Gene3D" id="6.10.250.1020">
    <property type="match status" value="1"/>
</dbReference>
<dbReference type="GO" id="GO:0005741">
    <property type="term" value="C:mitochondrial outer membrane"/>
    <property type="evidence" value="ECO:0000318"/>
    <property type="project" value="GO_Central"/>
</dbReference>
<reference evidence="14" key="4">
    <citation type="journal article" date="2015" name="Nat. Commun.">
        <title>RFX transcription factors are essential for hearing in mice.</title>
        <authorList>
            <person name="Elkon R."/>
            <person name="Milon B."/>
            <person name="Morrison L."/>
            <person name="Shah M."/>
            <person name="Vijayakumar S."/>
            <person name="Racherla M."/>
            <person name="Leitch C.C."/>
            <person name="Silipino L."/>
            <person name="Hadi S."/>
            <person name="Weiss-Gayet M."/>
            <person name="Barras E."/>
            <person name="Schmid C.D."/>
            <person name="Ait-Lounis A."/>
            <person name="Barnes A."/>
            <person name="Song Y."/>
            <person name="Eisenman D.J."/>
            <person name="Eliyahu E."/>
            <person name="Frolenkov G.I."/>
            <person name="Strome S.E."/>
            <person name="Durand B."/>
            <person name="Zaghloul N.A."/>
            <person name="Jones S.M."/>
            <person name="Reith W."/>
            <person name="Hertzano R."/>
        </authorList>
    </citation>
    <scope>NUCLEOTIDE SEQUENCE</scope>
    <source>
        <strain evidence="14">Wild-type</strain>
    </source>
</reference>
<dbReference type="GeneTree" id="ENSGT00390000013415"/>
<dbReference type="AlphaFoldDB" id="Q4QRM2"/>
<reference evidence="12" key="2">
    <citation type="submission" date="2012-02" db="UniProtKB">
        <authorList>
            <consortium name="Ensembl"/>
        </authorList>
    </citation>
    <scope>IDENTIFICATION</scope>
    <source>
        <strain evidence="12">Tuebingen</strain>
    </source>
</reference>
<dbReference type="ZFIN" id="ZDB-GENE-050703-8">
    <property type="gene designation" value="zgc:73226"/>
</dbReference>
<evidence type="ECO:0000256" key="7">
    <source>
        <dbReference type="ARBA" id="ARBA00023128"/>
    </source>
</evidence>
<evidence type="ECO:0000313" key="14">
    <source>
        <dbReference type="RefSeq" id="NP_991133.2"/>
    </source>
</evidence>
<dbReference type="GO" id="GO:0005635">
    <property type="term" value="C:nuclear envelope"/>
    <property type="evidence" value="ECO:0000318"/>
    <property type="project" value="GO_Central"/>
</dbReference>
<evidence type="ECO:0000256" key="3">
    <source>
        <dbReference type="ARBA" id="ARBA00007710"/>
    </source>
</evidence>
<evidence type="ECO:0000256" key="6">
    <source>
        <dbReference type="ARBA" id="ARBA00022989"/>
    </source>
</evidence>
<dbReference type="OMA" id="CVTIQED"/>
<feature type="compositionally biased region" description="Low complexity" evidence="9">
    <location>
        <begin position="77"/>
        <end position="90"/>
    </location>
</feature>
<evidence type="ECO:0000256" key="5">
    <source>
        <dbReference type="ARBA" id="ARBA00022703"/>
    </source>
</evidence>
<dbReference type="GO" id="GO:0043065">
    <property type="term" value="P:positive regulation of apoptotic process"/>
    <property type="evidence" value="ECO:0007669"/>
    <property type="project" value="InterPro"/>
</dbReference>
<reference evidence="14" key="8">
    <citation type="submission" date="2025-04" db="UniProtKB">
        <authorList>
            <consortium name="RefSeq"/>
        </authorList>
    </citation>
    <scope>IDENTIFICATION</scope>
    <source>
        <strain evidence="14">Wild-type</strain>
    </source>
</reference>
<dbReference type="GO" id="GO:0005634">
    <property type="term" value="C:nucleus"/>
    <property type="evidence" value="ECO:0000318"/>
    <property type="project" value="GO_Central"/>
</dbReference>
<dbReference type="Ensembl" id="ENSDART00000031775.7">
    <property type="protein sequence ID" value="ENSDARP00000037307.5"/>
    <property type="gene ID" value="ENSDARG00000023759.7"/>
</dbReference>
<reference evidence="14" key="7">
    <citation type="journal article" date="2022" name="Genomics">
        <title>Understanding the complexity of epimorphic regeneration in zebrafish caudal fin tissue: A transcriptomic and proteomic approach.</title>
        <authorList>
            <person name="Banu S."/>
            <person name="Gaur N."/>
            <person name="Nair S."/>
            <person name="Ravikrishnan T."/>
            <person name="Khan S."/>
            <person name="Mani S."/>
            <person name="Bharathi S."/>
            <person name="Mandal K."/>
            <person name="Kuram N.A."/>
            <person name="Vuppaladadium S."/>
            <person name="Ravi R."/>
            <person name="Murthy C.L.N."/>
            <person name="Quoseena M."/>
            <person name="Babu N.S."/>
            <person name="Idris M.M."/>
        </authorList>
    </citation>
    <scope>NUCLEOTIDE SEQUENCE</scope>
    <source>
        <strain evidence="14">Wild-type</strain>
    </source>
</reference>
<keyword evidence="6 10" id="KW-1133">Transmembrane helix</keyword>
<keyword evidence="7" id="KW-0496">Mitochondrion</keyword>
<evidence type="ECO:0000313" key="13">
    <source>
        <dbReference type="Proteomes" id="UP000000437"/>
    </source>
</evidence>
<accession>A0A8M1PGC4</accession>
<dbReference type="OrthoDB" id="5857140at2759"/>
<comment type="similarity">
    <text evidence="3">Belongs to the NIP3 family.</text>
</comment>
<feature type="transmembrane region" description="Helical" evidence="10">
    <location>
        <begin position="153"/>
        <end position="175"/>
    </location>
</feature>
<reference evidence="12 13" key="3">
    <citation type="journal article" date="2013" name="Nature">
        <title>The zebrafish reference genome sequence and its relationship to the human genome.</title>
        <authorList>
            <consortium name="Genome Reference Consortium Zebrafish"/>
            <person name="Howe K."/>
            <person name="Clark M.D."/>
            <person name="Torroja C.F."/>
            <person name="Torrance J."/>
            <person name="Berthelot C."/>
            <person name="Muffato M."/>
            <person name="Collins J.E."/>
            <person name="Humphray S."/>
            <person name="McLaren K."/>
            <person name="Matthews L."/>
            <person name="McLaren S."/>
            <person name="Sealy I."/>
            <person name="Caccamo M."/>
            <person name="Churcher C."/>
            <person name="Scott C."/>
            <person name="Barrett J.C."/>
            <person name="Koch R."/>
            <person name="Rauch G.J."/>
            <person name="White S."/>
            <person name="Chow W."/>
            <person name="Kilian B."/>
            <person name="Quintais L.T."/>
            <person name="Guerra-Assuncao J.A."/>
            <person name="Zhou Y."/>
            <person name="Gu Y."/>
            <person name="Yen J."/>
            <person name="Vogel J.H."/>
            <person name="Eyre T."/>
            <person name="Redmond S."/>
            <person name="Banerjee R."/>
            <person name="Chi J."/>
            <person name="Fu B."/>
            <person name="Langley E."/>
            <person name="Maguire S.F."/>
            <person name="Laird G.K."/>
            <person name="Lloyd D."/>
            <person name="Kenyon E."/>
            <person name="Donaldson S."/>
            <person name="Sehra H."/>
            <person name="Almeida-King J."/>
            <person name="Loveland J."/>
            <person name="Trevanion S."/>
            <person name="Jones M."/>
            <person name="Quail M."/>
            <person name="Willey D."/>
            <person name="Hunt A."/>
            <person name="Burton J."/>
            <person name="Sims S."/>
            <person name="McLay K."/>
            <person name="Plumb B."/>
            <person name="Davis J."/>
            <person name="Clee C."/>
            <person name="Oliver K."/>
            <person name="Clark R."/>
            <person name="Riddle C."/>
            <person name="Elliot D."/>
            <person name="Eliott D."/>
            <person name="Threadgold G."/>
            <person name="Harden G."/>
            <person name="Ware D."/>
            <person name="Begum S."/>
            <person name="Mortimore B."/>
            <person name="Mortimer B."/>
            <person name="Kerry G."/>
            <person name="Heath P."/>
            <person name="Phillimore B."/>
            <person name="Tracey A."/>
            <person name="Corby N."/>
            <person name="Dunn M."/>
            <person name="Johnson C."/>
            <person name="Wood J."/>
            <person name="Clark S."/>
            <person name="Pelan S."/>
            <person name="Griffiths G."/>
            <person name="Smith M."/>
            <person name="Glithero R."/>
            <person name="Howden P."/>
            <person name="Barker N."/>
            <person name="Lloyd C."/>
            <person name="Stevens C."/>
            <person name="Harley J."/>
            <person name="Holt K."/>
            <person name="Panagiotidis G."/>
            <person name="Lovell J."/>
            <person name="Beasley H."/>
            <person name="Henderson C."/>
            <person name="Gordon D."/>
            <person name="Auger K."/>
            <person name="Wright D."/>
            <person name="Collins J."/>
            <person name="Raisen C."/>
            <person name="Dyer L."/>
            <person name="Leung K."/>
            <person name="Robertson L."/>
            <person name="Ambridge K."/>
            <person name="Leongamornlert D."/>
            <person name="McGuire S."/>
            <person name="Gilderthorp R."/>
            <person name="Griffiths C."/>
            <person name="Manthravadi D."/>
            <person name="Nichol S."/>
            <person name="Barker G."/>
            <person name="Whitehead S."/>
            <person name="Kay M."/>
            <person name="Brown J."/>
            <person name="Murnane C."/>
            <person name="Gray E."/>
            <person name="Humphries M."/>
            <person name="Sycamore N."/>
            <person name="Barker D."/>
            <person name="Saunders D."/>
            <person name="Wallis J."/>
            <person name="Babbage A."/>
            <person name="Hammond S."/>
            <person name="Mashreghi-Mohammadi M."/>
            <person name="Barr L."/>
            <person name="Martin S."/>
            <person name="Wray P."/>
            <person name="Ellington A."/>
            <person name="Matthews N."/>
            <person name="Ellwood M."/>
            <person name="Woodmansey R."/>
            <person name="Clark G."/>
            <person name="Cooper J."/>
            <person name="Cooper J."/>
            <person name="Tromans A."/>
            <person name="Grafham D."/>
            <person name="Skuce C."/>
            <person name="Pandian R."/>
            <person name="Andrews R."/>
            <person name="Harrison E."/>
            <person name="Kimberley A."/>
            <person name="Garnett J."/>
            <person name="Fosker N."/>
            <person name="Hall R."/>
            <person name="Garner P."/>
            <person name="Kelly D."/>
            <person name="Bird C."/>
            <person name="Palmer S."/>
            <person name="Gehring I."/>
            <person name="Berger A."/>
            <person name="Dooley C.M."/>
            <person name="Ersan-Urun Z."/>
            <person name="Eser C."/>
            <person name="Geiger H."/>
            <person name="Geisler M."/>
            <person name="Karotki L."/>
            <person name="Kirn A."/>
            <person name="Konantz J."/>
            <person name="Konantz M."/>
            <person name="Oberlander M."/>
            <person name="Rudolph-Geiger S."/>
            <person name="Teucke M."/>
            <person name="Lanz C."/>
            <person name="Raddatz G."/>
            <person name="Osoegawa K."/>
            <person name="Zhu B."/>
            <person name="Rapp A."/>
            <person name="Widaa S."/>
            <person name="Langford C."/>
            <person name="Yang F."/>
            <person name="Schuster S.C."/>
            <person name="Carter N.P."/>
            <person name="Harrow J."/>
            <person name="Ning Z."/>
            <person name="Herrero J."/>
            <person name="Searle S.M."/>
            <person name="Enright A."/>
            <person name="Geisler R."/>
            <person name="Plasterk R.H."/>
            <person name="Lee C."/>
            <person name="Westerfield M."/>
            <person name="de Jong P.J."/>
            <person name="Zon L.I."/>
            <person name="Postlethwait J.H."/>
            <person name="Nusslein-Volhard C."/>
            <person name="Hubbard T.J."/>
            <person name="Roest Crollius H."/>
            <person name="Rogers J."/>
            <person name="Stemple D.L."/>
        </authorList>
    </citation>
    <scope>NUCLEOTIDE SEQUENCE [LARGE SCALE GENOMIC DNA]</scope>
    <source>
        <strain evidence="12">Tuebingen</strain>
    </source>
</reference>
<proteinExistence type="evidence at transcript level"/>
<feature type="region of interest" description="Disordered" evidence="9">
    <location>
        <begin position="60"/>
        <end position="100"/>
    </location>
</feature>
<evidence type="ECO:0000256" key="10">
    <source>
        <dbReference type="SAM" id="Phobius"/>
    </source>
</evidence>
<name>Q4QRM2_DANRE</name>
<dbReference type="GO" id="GO:0005783">
    <property type="term" value="C:endoplasmic reticulum"/>
    <property type="evidence" value="ECO:0000318"/>
    <property type="project" value="GO_Central"/>
</dbReference>
<organism evidence="11">
    <name type="scientific">Danio rerio</name>
    <name type="common">Zebrafish</name>
    <name type="synonym">Brachydanio rerio</name>
    <dbReference type="NCBI Taxonomy" id="7955"/>
    <lineage>
        <taxon>Eukaryota</taxon>
        <taxon>Metazoa</taxon>
        <taxon>Chordata</taxon>
        <taxon>Craniata</taxon>
        <taxon>Vertebrata</taxon>
        <taxon>Euteleostomi</taxon>
        <taxon>Actinopterygii</taxon>
        <taxon>Neopterygii</taxon>
        <taxon>Teleostei</taxon>
        <taxon>Ostariophysi</taxon>
        <taxon>Cypriniformes</taxon>
        <taxon>Danionidae</taxon>
        <taxon>Danioninae</taxon>
        <taxon>Danio</taxon>
    </lineage>
</organism>
<dbReference type="PANTHER" id="PTHR15186">
    <property type="entry name" value="RE48077P"/>
    <property type="match status" value="1"/>
</dbReference>
<comment type="subcellular location">
    <subcellularLocation>
        <location evidence="1">Membrane</location>
        <topology evidence="1">Single-pass membrane protein</topology>
    </subcellularLocation>
    <subcellularLocation>
        <location evidence="2">Mitochondrion membrane</location>
    </subcellularLocation>
</comment>
<evidence type="ECO:0000313" key="12">
    <source>
        <dbReference type="Ensembl" id="ENSDARP00000037307"/>
    </source>
</evidence>
<dbReference type="GO" id="GO:0051607">
    <property type="term" value="P:defense response to virus"/>
    <property type="evidence" value="ECO:0000318"/>
    <property type="project" value="GO_Central"/>
</dbReference>